<accession>A0A922ME28</accession>
<dbReference type="AlphaFoldDB" id="A0A922ME28"/>
<comment type="caution">
    <text evidence="2">The sequence shown here is derived from an EMBL/GenBank/DDBJ whole genome shotgun (WGS) entry which is preliminary data.</text>
</comment>
<gene>
    <name evidence="2" type="ORF">HF086_015568</name>
</gene>
<evidence type="ECO:0000256" key="1">
    <source>
        <dbReference type="SAM" id="MobiDB-lite"/>
    </source>
</evidence>
<feature type="compositionally biased region" description="Acidic residues" evidence="1">
    <location>
        <begin position="106"/>
        <end position="118"/>
    </location>
</feature>
<feature type="region of interest" description="Disordered" evidence="1">
    <location>
        <begin position="44"/>
        <end position="133"/>
    </location>
</feature>
<feature type="compositionally biased region" description="Polar residues" evidence="1">
    <location>
        <begin position="80"/>
        <end position="95"/>
    </location>
</feature>
<organism evidence="2 3">
    <name type="scientific">Spodoptera exigua</name>
    <name type="common">Beet armyworm</name>
    <name type="synonym">Noctua fulgens</name>
    <dbReference type="NCBI Taxonomy" id="7107"/>
    <lineage>
        <taxon>Eukaryota</taxon>
        <taxon>Metazoa</taxon>
        <taxon>Ecdysozoa</taxon>
        <taxon>Arthropoda</taxon>
        <taxon>Hexapoda</taxon>
        <taxon>Insecta</taxon>
        <taxon>Pterygota</taxon>
        <taxon>Neoptera</taxon>
        <taxon>Endopterygota</taxon>
        <taxon>Lepidoptera</taxon>
        <taxon>Glossata</taxon>
        <taxon>Ditrysia</taxon>
        <taxon>Noctuoidea</taxon>
        <taxon>Noctuidae</taxon>
        <taxon>Amphipyrinae</taxon>
        <taxon>Spodoptera</taxon>
    </lineage>
</organism>
<reference evidence="2" key="1">
    <citation type="journal article" date="2021" name="G3 (Bethesda)">
        <title>Genome and transcriptome analysis of the beet armyworm Spodoptera exigua reveals targets for pest control. .</title>
        <authorList>
            <person name="Simon S."/>
            <person name="Breeschoten T."/>
            <person name="Jansen H.J."/>
            <person name="Dirks R.P."/>
            <person name="Schranz M.E."/>
            <person name="Ros V.I.D."/>
        </authorList>
    </citation>
    <scope>NUCLEOTIDE SEQUENCE</scope>
    <source>
        <strain evidence="2">TB_SE_WUR_2020</strain>
    </source>
</reference>
<feature type="compositionally biased region" description="Basic residues" evidence="1">
    <location>
        <begin position="124"/>
        <end position="133"/>
    </location>
</feature>
<proteinExistence type="predicted"/>
<name>A0A922ME28_SPOEX</name>
<feature type="compositionally biased region" description="Acidic residues" evidence="1">
    <location>
        <begin position="57"/>
        <end position="67"/>
    </location>
</feature>
<feature type="compositionally biased region" description="Basic and acidic residues" evidence="1">
    <location>
        <begin position="234"/>
        <end position="246"/>
    </location>
</feature>
<feature type="region of interest" description="Disordered" evidence="1">
    <location>
        <begin position="234"/>
        <end position="263"/>
    </location>
</feature>
<dbReference type="Proteomes" id="UP000814243">
    <property type="component" value="Unassembled WGS sequence"/>
</dbReference>
<evidence type="ECO:0000313" key="2">
    <source>
        <dbReference type="EMBL" id="KAH9634695.1"/>
    </source>
</evidence>
<protein>
    <submittedName>
        <fullName evidence="2">Uncharacterized protein</fullName>
    </submittedName>
</protein>
<sequence>MSDKSNQSSTSLPRLLCDFSEDETEFTISQHDDEGTMGKCVEINDLPRHKRMRSESNEGEGEVDEEGFITVNRRPKRLIRSSSKNSEPQIESNMPVTLMDEKRNDEESETVLTEEGEEQNGRTLQKKKKTRKKLTTNRDQDIDLLNMEGINNNIVENQNHDKKEEKSVLKPKRYYEINLLRNDILLELNEKYRQWYKIYTDASKSTEIGAAYYDPVAKGKYIQVQIRTTKDRSTNIDEMQKPDNNNRRQMSIIRPNHYSSPRI</sequence>
<evidence type="ECO:0000313" key="3">
    <source>
        <dbReference type="Proteomes" id="UP000814243"/>
    </source>
</evidence>
<dbReference type="EMBL" id="JACEFF010000595">
    <property type="protein sequence ID" value="KAH9634695.1"/>
    <property type="molecule type" value="Genomic_DNA"/>
</dbReference>